<dbReference type="Gene3D" id="3.40.50.720">
    <property type="entry name" value="NAD(P)-binding Rossmann-like Domain"/>
    <property type="match status" value="1"/>
</dbReference>
<dbReference type="AlphaFoldDB" id="A0A1J5QAD1"/>
<accession>A0A1J5QAD1</accession>
<organism evidence="1">
    <name type="scientific">mine drainage metagenome</name>
    <dbReference type="NCBI Taxonomy" id="410659"/>
    <lineage>
        <taxon>unclassified sequences</taxon>
        <taxon>metagenomes</taxon>
        <taxon>ecological metagenomes</taxon>
    </lineage>
</organism>
<name>A0A1J5QAD1_9ZZZZ</name>
<dbReference type="GO" id="GO:0008641">
    <property type="term" value="F:ubiquitin-like modifier activating enzyme activity"/>
    <property type="evidence" value="ECO:0007669"/>
    <property type="project" value="InterPro"/>
</dbReference>
<evidence type="ECO:0008006" key="2">
    <source>
        <dbReference type="Google" id="ProtNLM"/>
    </source>
</evidence>
<reference evidence="1" key="1">
    <citation type="submission" date="2016-10" db="EMBL/GenBank/DDBJ databases">
        <title>Sequence of Gallionella enrichment culture.</title>
        <authorList>
            <person name="Poehlein A."/>
            <person name="Muehling M."/>
            <person name="Daniel R."/>
        </authorList>
    </citation>
    <scope>NUCLEOTIDE SEQUENCE</scope>
</reference>
<gene>
    <name evidence="1" type="ORF">GALL_414450</name>
</gene>
<dbReference type="SUPFAM" id="SSF69572">
    <property type="entry name" value="Activating enzymes of the ubiquitin-like proteins"/>
    <property type="match status" value="1"/>
</dbReference>
<dbReference type="InterPro" id="IPR035985">
    <property type="entry name" value="Ubiquitin-activating_enz"/>
</dbReference>
<dbReference type="EMBL" id="MLJW01001751">
    <property type="protein sequence ID" value="OIQ76868.1"/>
    <property type="molecule type" value="Genomic_DNA"/>
</dbReference>
<sequence>MITSQAQTRPALKRGLVYVKRSDGYFVGRREGGLLFLEELASLVLPLLTGKYTGREIALLLDQNGSNQAEDAVMEIINQLDQAQMLDHDAPSASGNENWPELSMVTHRSGVQDGGRKVLANRATARVDIYGCGLIGANLARILAASGIGELRLIDARIISSQHLPVTSLASVGLNAATEVASSLARDYPKVLARTVKEPTLAIVTRPPSPSEILTFMNFSKAHLLIEPRGDSIEVGPLVLPGRSSCLRCLTLDRLDHDSNWYSVELCGQLEHEPPAALAALAAGISALAALSLVDSAEPKSVSLVDTTLRIDADLRISATPRRRHPRCGCAWG</sequence>
<proteinExistence type="predicted"/>
<protein>
    <recommendedName>
        <fullName evidence="2">THIF-type NAD/FAD binding fold domain-containing protein</fullName>
    </recommendedName>
</protein>
<comment type="caution">
    <text evidence="1">The sequence shown here is derived from an EMBL/GenBank/DDBJ whole genome shotgun (WGS) entry which is preliminary data.</text>
</comment>
<evidence type="ECO:0000313" key="1">
    <source>
        <dbReference type="EMBL" id="OIQ76868.1"/>
    </source>
</evidence>